<dbReference type="PROSITE" id="PS50005">
    <property type="entry name" value="TPR"/>
    <property type="match status" value="11"/>
</dbReference>
<dbReference type="InterPro" id="IPR051685">
    <property type="entry name" value="Ycf3/AcsC/BcsC/TPR_MFPF"/>
</dbReference>
<evidence type="ECO:0000256" key="3">
    <source>
        <dbReference type="PROSITE-ProRule" id="PRU00339"/>
    </source>
</evidence>
<dbReference type="SUPFAM" id="SSF48452">
    <property type="entry name" value="TPR-like"/>
    <property type="match status" value="3"/>
</dbReference>
<proteinExistence type="predicted"/>
<dbReference type="PROSITE" id="PS50293">
    <property type="entry name" value="TPR_REGION"/>
    <property type="match status" value="2"/>
</dbReference>
<dbReference type="Gene3D" id="1.25.40.10">
    <property type="entry name" value="Tetratricopeptide repeat domain"/>
    <property type="match status" value="7"/>
</dbReference>
<dbReference type="SMART" id="SM00028">
    <property type="entry name" value="TPR"/>
    <property type="match status" value="14"/>
</dbReference>
<feature type="repeat" description="TPR" evidence="3">
    <location>
        <begin position="22"/>
        <end position="55"/>
    </location>
</feature>
<comment type="caution">
    <text evidence="4">The sequence shown here is derived from an EMBL/GenBank/DDBJ whole genome shotgun (WGS) entry which is preliminary data.</text>
</comment>
<keyword evidence="1" id="KW-0677">Repeat</keyword>
<dbReference type="AlphaFoldDB" id="A0A1F4UEH3"/>
<evidence type="ECO:0000313" key="4">
    <source>
        <dbReference type="EMBL" id="OGC43348.1"/>
    </source>
</evidence>
<dbReference type="Pfam" id="PF00515">
    <property type="entry name" value="TPR_1"/>
    <property type="match status" value="1"/>
</dbReference>
<dbReference type="Proteomes" id="UP000177025">
    <property type="component" value="Unassembled WGS sequence"/>
</dbReference>
<feature type="repeat" description="TPR" evidence="3">
    <location>
        <begin position="733"/>
        <end position="766"/>
    </location>
</feature>
<evidence type="ECO:0000313" key="5">
    <source>
        <dbReference type="Proteomes" id="UP000177025"/>
    </source>
</evidence>
<dbReference type="InterPro" id="IPR011990">
    <property type="entry name" value="TPR-like_helical_dom_sf"/>
</dbReference>
<feature type="repeat" description="TPR" evidence="3">
    <location>
        <begin position="259"/>
        <end position="292"/>
    </location>
</feature>
<feature type="repeat" description="TPR" evidence="3">
    <location>
        <begin position="421"/>
        <end position="454"/>
    </location>
</feature>
<dbReference type="PANTHER" id="PTHR44943">
    <property type="entry name" value="CELLULOSE SYNTHASE OPERON PROTEIN C"/>
    <property type="match status" value="1"/>
</dbReference>
<dbReference type="Pfam" id="PF13181">
    <property type="entry name" value="TPR_8"/>
    <property type="match status" value="5"/>
</dbReference>
<feature type="repeat" description="TPR" evidence="3">
    <location>
        <begin position="597"/>
        <end position="630"/>
    </location>
</feature>
<reference evidence="4 5" key="1">
    <citation type="journal article" date="2016" name="Nat. Commun.">
        <title>Thousands of microbial genomes shed light on interconnected biogeochemical processes in an aquifer system.</title>
        <authorList>
            <person name="Anantharaman K."/>
            <person name="Brown C.T."/>
            <person name="Hug L.A."/>
            <person name="Sharon I."/>
            <person name="Castelle C.J."/>
            <person name="Probst A.J."/>
            <person name="Thomas B.C."/>
            <person name="Singh A."/>
            <person name="Wilkins M.J."/>
            <person name="Karaoz U."/>
            <person name="Brodie E.L."/>
            <person name="Williams K.H."/>
            <person name="Hubbard S.S."/>
            <person name="Banfield J.F."/>
        </authorList>
    </citation>
    <scope>NUCLEOTIDE SEQUENCE [LARGE SCALE GENOMIC DNA]</scope>
</reference>
<dbReference type="Pfam" id="PF13432">
    <property type="entry name" value="TPR_16"/>
    <property type="match status" value="1"/>
</dbReference>
<feature type="repeat" description="TPR" evidence="3">
    <location>
        <begin position="157"/>
        <end position="190"/>
    </location>
</feature>
<organism evidence="4 5">
    <name type="scientific">candidate division WOR-3 bacterium RBG_13_43_14</name>
    <dbReference type="NCBI Taxonomy" id="1802590"/>
    <lineage>
        <taxon>Bacteria</taxon>
        <taxon>Bacteria division WOR-3</taxon>
    </lineage>
</organism>
<evidence type="ECO:0000256" key="2">
    <source>
        <dbReference type="ARBA" id="ARBA00022803"/>
    </source>
</evidence>
<feature type="repeat" description="TPR" evidence="3">
    <location>
        <begin position="455"/>
        <end position="488"/>
    </location>
</feature>
<dbReference type="Pfam" id="PF13431">
    <property type="entry name" value="TPR_17"/>
    <property type="match status" value="1"/>
</dbReference>
<dbReference type="Pfam" id="PF14559">
    <property type="entry name" value="TPR_19"/>
    <property type="match status" value="1"/>
</dbReference>
<name>A0A1F4UEH3_UNCW3</name>
<dbReference type="InterPro" id="IPR019734">
    <property type="entry name" value="TPR_rpt"/>
</dbReference>
<dbReference type="PANTHER" id="PTHR44943:SF8">
    <property type="entry name" value="TPR REPEAT-CONTAINING PROTEIN MJ0263"/>
    <property type="match status" value="1"/>
</dbReference>
<accession>A0A1F4UEH3</accession>
<keyword evidence="2 3" id="KW-0802">TPR repeat</keyword>
<dbReference type="EMBL" id="MEUM01000025">
    <property type="protein sequence ID" value="OGC43348.1"/>
    <property type="molecule type" value="Genomic_DNA"/>
</dbReference>
<feature type="repeat" description="TPR" evidence="3">
    <location>
        <begin position="699"/>
        <end position="732"/>
    </location>
</feature>
<sequence length="790" mass="90173">MISPEELKILKSFAERVPTDDPGAHNNLAIVYYNKSLYDEAVEELEKALKIDPNFVLARNNLDIILKKTGRLEQRVDRLSRIIDKEPYDENKTLELADTYRKLSRYSQAIIFYRKILDYNPGSFEGYFGLGITLKLLGKYDDALEEIKRALEIKIAPDVYRTLGEIYFNKGIIDLAIKNFQESILLDPSSAEGHFMLGFALGEKGKTKESIESVRKAIELNPSLAQFEANLPIDINEHRGHWEFLKEQLGMPRVSENEFQVHYNIGMTYRNKGLFTEAKRELEECIKMKPNNPNVIIVLSEIELLIGKINDALKLVERIADLEFDSPLYNNILGVAHFLKGDMLSAKKYYQGALSYDPKCSSVINNLAVLGQVEGRSEDALKLYLSASSLGNDDARYNTGMFFLRASKFDQAMEYFKGNSADDIFGAGLVSMEKGKDDQALENFRKVMALAPNHAGAYYNMGFVLTKLGKFKEGLDYIRKGIEIEPNYDKDKYHLCLEPELSGFGPFYTTSVKHEEKGEEIPELEIPTPDSYLHNAENYLQMNELENAMMMVEEALKLQPDWVRAIVLKAEILSRRSGSEAAAEVLEDYIKNHPDENEAKAILAKIYDNAGEFTGALNIYNYLLEKEPDNIAWLTSAANLMYTLKDNEGALRIFKHLYDLDNDSLDANLGFARVYLAQRMLKEAEPHIKVLSEKSPDIYEYNLLAGIYHLEKNNRDEAIRFFEKAIERESSKPLPYYHLGLLSVQKGDFEVACDNWKKALLLSPDNELAKKTRHCLKITYELTEFLKKEA</sequence>
<feature type="repeat" description="TPR" evidence="3">
    <location>
        <begin position="191"/>
        <end position="224"/>
    </location>
</feature>
<feature type="repeat" description="TPR" evidence="3">
    <location>
        <begin position="529"/>
        <end position="562"/>
    </location>
</feature>
<feature type="repeat" description="TPR" evidence="3">
    <location>
        <begin position="90"/>
        <end position="123"/>
    </location>
</feature>
<evidence type="ECO:0000256" key="1">
    <source>
        <dbReference type="ARBA" id="ARBA00022737"/>
    </source>
</evidence>
<dbReference type="Pfam" id="PF13414">
    <property type="entry name" value="TPR_11"/>
    <property type="match status" value="2"/>
</dbReference>
<protein>
    <submittedName>
        <fullName evidence="4">Uncharacterized protein</fullName>
    </submittedName>
</protein>
<gene>
    <name evidence="4" type="ORF">A2Y85_04365</name>
</gene>